<protein>
    <submittedName>
        <fullName evidence="8">Auxin efflux carrier family protein</fullName>
    </submittedName>
</protein>
<dbReference type="OrthoDB" id="9810457at2"/>
<name>C1DGS1_AZOVD</name>
<dbReference type="STRING" id="322710.Avin_44490"/>
<evidence type="ECO:0000313" key="9">
    <source>
        <dbReference type="Proteomes" id="UP000002424"/>
    </source>
</evidence>
<dbReference type="EMBL" id="CP001157">
    <property type="protein sequence ID" value="ACO80567.1"/>
    <property type="molecule type" value="Genomic_DNA"/>
</dbReference>
<gene>
    <name evidence="8" type="ordered locus">Avin_44490</name>
</gene>
<dbReference type="EnsemblBacteria" id="ACO80567">
    <property type="protein sequence ID" value="ACO80567"/>
    <property type="gene ID" value="Avin_44490"/>
</dbReference>
<evidence type="ECO:0000256" key="3">
    <source>
        <dbReference type="ARBA" id="ARBA00022475"/>
    </source>
</evidence>
<dbReference type="InterPro" id="IPR004776">
    <property type="entry name" value="Mem_transp_PIN-like"/>
</dbReference>
<dbReference type="GO" id="GO:0016020">
    <property type="term" value="C:membrane"/>
    <property type="evidence" value="ECO:0007669"/>
    <property type="project" value="UniProtKB-SubCell"/>
</dbReference>
<feature type="transmembrane region" description="Helical" evidence="7">
    <location>
        <begin position="64"/>
        <end position="83"/>
    </location>
</feature>
<dbReference type="KEGG" id="avn:Avin_44490"/>
<feature type="transmembrane region" description="Helical" evidence="7">
    <location>
        <begin position="192"/>
        <end position="214"/>
    </location>
</feature>
<keyword evidence="4 7" id="KW-0812">Transmembrane</keyword>
<evidence type="ECO:0000256" key="4">
    <source>
        <dbReference type="ARBA" id="ARBA00022692"/>
    </source>
</evidence>
<dbReference type="RefSeq" id="WP_012702934.1">
    <property type="nucleotide sequence ID" value="NC_012560.1"/>
</dbReference>
<sequence length="311" mass="32894">MSSVLAVLLPIFAFILAGFVCRRSNRLGPGAASEMNRFVVWLCLPALLFRATATSSWEAFWHPGFLAAFAGGCLLIFLATLLWRLSQRRSLPAASVDALSASYANTGYMGIPLCLPVLGDAGLEPALIATLVVVCMLFAIAVICIEAGLQNERALGRALLKVLKALAGNPLVVSPLAGVLWAATGLEVPATILRFLDMLAAATAPCALVALGLFLAQKQEGEARGVWPLVLVKTVGQPLLTGFLAYRVLQLPALWANAALLLSALPTGTGPFMLAEYYAREAPVVSRTILISTLCSLPTLSACIYWIRSGA</sequence>
<feature type="transmembrane region" description="Helical" evidence="7">
    <location>
        <begin position="254"/>
        <end position="277"/>
    </location>
</feature>
<keyword evidence="3" id="KW-1003">Cell membrane</keyword>
<dbReference type="Proteomes" id="UP000002424">
    <property type="component" value="Chromosome"/>
</dbReference>
<proteinExistence type="predicted"/>
<organism evidence="8 9">
    <name type="scientific">Azotobacter vinelandii (strain DJ / ATCC BAA-1303)</name>
    <dbReference type="NCBI Taxonomy" id="322710"/>
    <lineage>
        <taxon>Bacteria</taxon>
        <taxon>Pseudomonadati</taxon>
        <taxon>Pseudomonadota</taxon>
        <taxon>Gammaproteobacteria</taxon>
        <taxon>Pseudomonadales</taxon>
        <taxon>Pseudomonadaceae</taxon>
        <taxon>Azotobacter</taxon>
    </lineage>
</organism>
<reference evidence="8 9" key="1">
    <citation type="journal article" date="2009" name="J. Bacteriol.">
        <title>Genome sequence of Azotobacter vinelandii, an obligate aerobe specialized to support diverse anaerobic metabolic processes.</title>
        <authorList>
            <person name="Setubal J.C."/>
            <person name="dos Santos P."/>
            <person name="Goldman B.S."/>
            <person name="Ertesvag H."/>
            <person name="Espin G."/>
            <person name="Rubio L.M."/>
            <person name="Valla S."/>
            <person name="Almeida N.F."/>
            <person name="Balasubramanian D."/>
            <person name="Cromes L."/>
            <person name="Curatti L."/>
            <person name="Du Z."/>
            <person name="Godsy E."/>
            <person name="Goodner B."/>
            <person name="Hellner-Burris K."/>
            <person name="Hernandez J.A."/>
            <person name="Houmiel K."/>
            <person name="Imperial J."/>
            <person name="Kennedy C."/>
            <person name="Larson T.J."/>
            <person name="Latreille P."/>
            <person name="Ligon L.S."/>
            <person name="Lu J."/>
            <person name="Maerk M."/>
            <person name="Miller N.M."/>
            <person name="Norton S."/>
            <person name="O'Carroll I.P."/>
            <person name="Paulsen I."/>
            <person name="Raulfs E.C."/>
            <person name="Roemer R."/>
            <person name="Rosser J."/>
            <person name="Segura D."/>
            <person name="Slater S."/>
            <person name="Stricklin S.L."/>
            <person name="Studholme D.J."/>
            <person name="Sun J."/>
            <person name="Viana C.J."/>
            <person name="Wallin E."/>
            <person name="Wang B."/>
            <person name="Wheeler C."/>
            <person name="Zhu H."/>
            <person name="Dean D.R."/>
            <person name="Dixon R."/>
            <person name="Wood D."/>
        </authorList>
    </citation>
    <scope>NUCLEOTIDE SEQUENCE [LARGE SCALE GENOMIC DNA]</scope>
    <source>
        <strain evidence="9">DJ / ATCC BAA-1303</strain>
    </source>
</reference>
<feature type="transmembrane region" description="Helical" evidence="7">
    <location>
        <begin position="38"/>
        <end position="57"/>
    </location>
</feature>
<dbReference type="Pfam" id="PF03547">
    <property type="entry name" value="Mem_trans"/>
    <property type="match status" value="1"/>
</dbReference>
<dbReference type="PANTHER" id="PTHR36838">
    <property type="entry name" value="AUXIN EFFLUX CARRIER FAMILY PROTEIN"/>
    <property type="match status" value="1"/>
</dbReference>
<evidence type="ECO:0000256" key="6">
    <source>
        <dbReference type="ARBA" id="ARBA00023136"/>
    </source>
</evidence>
<dbReference type="PANTHER" id="PTHR36838:SF3">
    <property type="entry name" value="TRANSPORTER AUXIN EFFLUX CARRIER EC FAMILY"/>
    <property type="match status" value="1"/>
</dbReference>
<dbReference type="HOGENOM" id="CLU_056175_2_1_6"/>
<evidence type="ECO:0000256" key="2">
    <source>
        <dbReference type="ARBA" id="ARBA00022448"/>
    </source>
</evidence>
<dbReference type="AlphaFoldDB" id="C1DGS1"/>
<dbReference type="eggNOG" id="COG0679">
    <property type="taxonomic scope" value="Bacteria"/>
</dbReference>
<dbReference type="GeneID" id="88187344"/>
<keyword evidence="6 7" id="KW-0472">Membrane</keyword>
<evidence type="ECO:0000313" key="8">
    <source>
        <dbReference type="EMBL" id="ACO80567.1"/>
    </source>
</evidence>
<feature type="transmembrane region" description="Helical" evidence="7">
    <location>
        <begin position="289"/>
        <end position="307"/>
    </location>
</feature>
<dbReference type="GO" id="GO:0055085">
    <property type="term" value="P:transmembrane transport"/>
    <property type="evidence" value="ECO:0007669"/>
    <property type="project" value="InterPro"/>
</dbReference>
<keyword evidence="5 7" id="KW-1133">Transmembrane helix</keyword>
<evidence type="ECO:0000256" key="1">
    <source>
        <dbReference type="ARBA" id="ARBA00004141"/>
    </source>
</evidence>
<evidence type="ECO:0000256" key="7">
    <source>
        <dbReference type="SAM" id="Phobius"/>
    </source>
</evidence>
<feature type="transmembrane region" description="Helical" evidence="7">
    <location>
        <begin position="166"/>
        <end position="186"/>
    </location>
</feature>
<comment type="subcellular location">
    <subcellularLocation>
        <location evidence="1">Membrane</location>
        <topology evidence="1">Multi-pass membrane protein</topology>
    </subcellularLocation>
</comment>
<accession>C1DGS1</accession>
<evidence type="ECO:0000256" key="5">
    <source>
        <dbReference type="ARBA" id="ARBA00022989"/>
    </source>
</evidence>
<keyword evidence="9" id="KW-1185">Reference proteome</keyword>
<keyword evidence="2" id="KW-0813">Transport</keyword>
<feature type="transmembrane region" description="Helical" evidence="7">
    <location>
        <begin position="126"/>
        <end position="145"/>
    </location>
</feature>